<keyword evidence="5 6" id="KW-0472">Membrane</keyword>
<reference evidence="7 8" key="1">
    <citation type="submission" date="2018-06" db="EMBL/GenBank/DDBJ databases">
        <title>The Genome of Cuscuta australis (Dodder) Provides Insight into the Evolution of Plant Parasitism.</title>
        <authorList>
            <person name="Liu H."/>
        </authorList>
    </citation>
    <scope>NUCLEOTIDE SEQUENCE [LARGE SCALE GENOMIC DNA]</scope>
    <source>
        <strain evidence="8">cv. Yunnan</strain>
        <tissue evidence="7">Vines</tissue>
    </source>
</reference>
<dbReference type="InterPro" id="IPR018499">
    <property type="entry name" value="Tetraspanin/Peripherin"/>
</dbReference>
<feature type="transmembrane region" description="Helical" evidence="6">
    <location>
        <begin position="41"/>
        <end position="63"/>
    </location>
</feature>
<dbReference type="InterPro" id="IPR044991">
    <property type="entry name" value="TET_plant"/>
</dbReference>
<organism evidence="7 8">
    <name type="scientific">Cuscuta australis</name>
    <dbReference type="NCBI Taxonomy" id="267555"/>
    <lineage>
        <taxon>Eukaryota</taxon>
        <taxon>Viridiplantae</taxon>
        <taxon>Streptophyta</taxon>
        <taxon>Embryophyta</taxon>
        <taxon>Tracheophyta</taxon>
        <taxon>Spermatophyta</taxon>
        <taxon>Magnoliopsida</taxon>
        <taxon>eudicotyledons</taxon>
        <taxon>Gunneridae</taxon>
        <taxon>Pentapetalae</taxon>
        <taxon>asterids</taxon>
        <taxon>lamiids</taxon>
        <taxon>Solanales</taxon>
        <taxon>Convolvulaceae</taxon>
        <taxon>Cuscuteae</taxon>
        <taxon>Cuscuta</taxon>
        <taxon>Cuscuta subgen. Grammica</taxon>
        <taxon>Cuscuta sect. Cleistogrammica</taxon>
    </lineage>
</organism>
<dbReference type="AlphaFoldDB" id="A0A328DGM6"/>
<comment type="subcellular location">
    <subcellularLocation>
        <location evidence="1">Membrane</location>
        <topology evidence="1">Multi-pass membrane protein</topology>
    </subcellularLocation>
</comment>
<evidence type="ECO:0000256" key="2">
    <source>
        <dbReference type="ARBA" id="ARBA00006840"/>
    </source>
</evidence>
<accession>A0A328DGM6</accession>
<dbReference type="PRINTS" id="PR00259">
    <property type="entry name" value="TMFOUR"/>
</dbReference>
<dbReference type="GO" id="GO:0009734">
    <property type="term" value="P:auxin-activated signaling pathway"/>
    <property type="evidence" value="ECO:0007669"/>
    <property type="project" value="InterPro"/>
</dbReference>
<evidence type="ECO:0000256" key="3">
    <source>
        <dbReference type="ARBA" id="ARBA00022692"/>
    </source>
</evidence>
<keyword evidence="3 6" id="KW-0812">Transmembrane</keyword>
<evidence type="ECO:0000313" key="8">
    <source>
        <dbReference type="Proteomes" id="UP000249390"/>
    </source>
</evidence>
<dbReference type="Proteomes" id="UP000249390">
    <property type="component" value="Unassembled WGS sequence"/>
</dbReference>
<evidence type="ECO:0000256" key="1">
    <source>
        <dbReference type="ARBA" id="ARBA00004141"/>
    </source>
</evidence>
<evidence type="ECO:0000256" key="6">
    <source>
        <dbReference type="SAM" id="Phobius"/>
    </source>
</evidence>
<proteinExistence type="inferred from homology"/>
<gene>
    <name evidence="7" type="ORF">DM860_011667</name>
</gene>
<feature type="transmembrane region" description="Helical" evidence="6">
    <location>
        <begin position="69"/>
        <end position="95"/>
    </location>
</feature>
<protein>
    <recommendedName>
        <fullName evidence="9">Tetraspanin-10</fullName>
    </recommendedName>
</protein>
<evidence type="ECO:0000256" key="5">
    <source>
        <dbReference type="ARBA" id="ARBA00023136"/>
    </source>
</evidence>
<comment type="similarity">
    <text evidence="2">Belongs to the tetraspanin (TM4SF) family.</text>
</comment>
<evidence type="ECO:0000313" key="7">
    <source>
        <dbReference type="EMBL" id="RAL44390.1"/>
    </source>
</evidence>
<name>A0A328DGM6_9ASTE</name>
<comment type="caution">
    <text evidence="7">The sequence shown here is derived from an EMBL/GenBank/DDBJ whole genome shotgun (WGS) entry which is preliminary data.</text>
</comment>
<dbReference type="PANTHER" id="PTHR32191">
    <property type="entry name" value="TETRASPANIN-8-RELATED"/>
    <property type="match status" value="1"/>
</dbReference>
<dbReference type="Pfam" id="PF00335">
    <property type="entry name" value="Tetraspanin"/>
    <property type="match status" value="1"/>
</dbReference>
<sequence>MGSVSNFVIRWINFLTMILAVGVIGFGLWMNANHDGCRKSLALHIVVLGILIFFISVFGFFGAWKSNPILLWIYLIMLLLILVAILIFTVLAFIVTNKGSGHSVSGLRYKEYQLQDYHSWFLKQLNSSHNWEHLRNCLVKSDDCNNLSQKYKNLKQYRYAKLSPIEAGCCRPPSECGYPAQNASYYDLTFHPNSSNKDCVLYENKRDILCYNCDSCKAGVAEYMKTEWRVVAVFNLVLFVILTIIYFVGCCARRNAGNSVSNV</sequence>
<keyword evidence="8" id="KW-1185">Reference proteome</keyword>
<evidence type="ECO:0000256" key="4">
    <source>
        <dbReference type="ARBA" id="ARBA00022989"/>
    </source>
</evidence>
<dbReference type="GO" id="GO:0016020">
    <property type="term" value="C:membrane"/>
    <property type="evidence" value="ECO:0007669"/>
    <property type="project" value="UniProtKB-SubCell"/>
</dbReference>
<feature type="transmembrane region" description="Helical" evidence="6">
    <location>
        <begin position="230"/>
        <end position="249"/>
    </location>
</feature>
<feature type="transmembrane region" description="Helical" evidence="6">
    <location>
        <begin position="12"/>
        <end position="29"/>
    </location>
</feature>
<dbReference type="EMBL" id="NQVE01000143">
    <property type="protein sequence ID" value="RAL44390.1"/>
    <property type="molecule type" value="Genomic_DNA"/>
</dbReference>
<keyword evidence="4 6" id="KW-1133">Transmembrane helix</keyword>
<evidence type="ECO:0008006" key="9">
    <source>
        <dbReference type="Google" id="ProtNLM"/>
    </source>
</evidence>